<proteinExistence type="predicted"/>
<accession>A0ABT7YFT3</accession>
<organism evidence="2 3">
    <name type="scientific">Algoriphagus sediminis</name>
    <dbReference type="NCBI Taxonomy" id="3057113"/>
    <lineage>
        <taxon>Bacteria</taxon>
        <taxon>Pseudomonadati</taxon>
        <taxon>Bacteroidota</taxon>
        <taxon>Cytophagia</taxon>
        <taxon>Cytophagales</taxon>
        <taxon>Cyclobacteriaceae</taxon>
        <taxon>Algoriphagus</taxon>
    </lineage>
</organism>
<evidence type="ECO:0000313" key="3">
    <source>
        <dbReference type="Proteomes" id="UP001171916"/>
    </source>
</evidence>
<evidence type="ECO:0000256" key="1">
    <source>
        <dbReference type="SAM" id="SignalP"/>
    </source>
</evidence>
<name>A0ABT7YFT3_9BACT</name>
<gene>
    <name evidence="2" type="ORF">QVH07_12945</name>
</gene>
<dbReference type="EMBL" id="JAUEPH010000005">
    <property type="protein sequence ID" value="MDN3205064.1"/>
    <property type="molecule type" value="Genomic_DNA"/>
</dbReference>
<dbReference type="RefSeq" id="WP_290000945.1">
    <property type="nucleotide sequence ID" value="NZ_JAUEPH010000005.1"/>
</dbReference>
<comment type="caution">
    <text evidence="2">The sequence shown here is derived from an EMBL/GenBank/DDBJ whole genome shotgun (WGS) entry which is preliminary data.</text>
</comment>
<protein>
    <submittedName>
        <fullName evidence="2">Uncharacterized protein</fullName>
    </submittedName>
</protein>
<keyword evidence="3" id="KW-1185">Reference proteome</keyword>
<feature type="signal peptide" evidence="1">
    <location>
        <begin position="1"/>
        <end position="21"/>
    </location>
</feature>
<reference evidence="2" key="1">
    <citation type="submission" date="2023-06" db="EMBL/GenBank/DDBJ databases">
        <title>Robiginitalea aurantiacus sp. nov. and Algoriphagus sediminis sp. nov., isolated from coastal sediment.</title>
        <authorList>
            <person name="Zhou Z.Y."/>
            <person name="An J."/>
            <person name="Jia Y.W."/>
            <person name="Du Z.J."/>
        </authorList>
    </citation>
    <scope>NUCLEOTIDE SEQUENCE</scope>
    <source>
        <strain evidence="2">C2-7</strain>
    </source>
</reference>
<dbReference type="Proteomes" id="UP001171916">
    <property type="component" value="Unassembled WGS sequence"/>
</dbReference>
<feature type="chain" id="PRO_5046902806" evidence="1">
    <location>
        <begin position="22"/>
        <end position="142"/>
    </location>
</feature>
<keyword evidence="1" id="KW-0732">Signal</keyword>
<evidence type="ECO:0000313" key="2">
    <source>
        <dbReference type="EMBL" id="MDN3205064.1"/>
    </source>
</evidence>
<sequence length="142" mass="15969">MKPISRLGILFLLIASLNSCSCEPESIAKGAIWGLEKMMGEGFMPSDEIRALGNFQGMNVNLSQKKDQNGSESTIFLKLENGDPLLLGDQPDLLARKCAELYIRDFENSDDYELITVQFIQTDPMNPDNFAMKEYTFNTVDF</sequence>